<proteinExistence type="predicted"/>
<organism evidence="1 2">
    <name type="scientific">Euphydryas editha</name>
    <name type="common">Edith's checkerspot</name>
    <dbReference type="NCBI Taxonomy" id="104508"/>
    <lineage>
        <taxon>Eukaryota</taxon>
        <taxon>Metazoa</taxon>
        <taxon>Ecdysozoa</taxon>
        <taxon>Arthropoda</taxon>
        <taxon>Hexapoda</taxon>
        <taxon>Insecta</taxon>
        <taxon>Pterygota</taxon>
        <taxon>Neoptera</taxon>
        <taxon>Endopterygota</taxon>
        <taxon>Lepidoptera</taxon>
        <taxon>Glossata</taxon>
        <taxon>Ditrysia</taxon>
        <taxon>Papilionoidea</taxon>
        <taxon>Nymphalidae</taxon>
        <taxon>Nymphalinae</taxon>
        <taxon>Euphydryas</taxon>
    </lineage>
</organism>
<comment type="caution">
    <text evidence="1">The sequence shown here is derived from an EMBL/GenBank/DDBJ whole genome shotgun (WGS) entry which is preliminary data.</text>
</comment>
<protein>
    <recommendedName>
        <fullName evidence="3">Endonuclease/exonuclease/phosphatase domain-containing protein</fullName>
    </recommendedName>
</protein>
<sequence>MLSNIKTPNVLLTGDININILPKQTNERYSNIYLTQLAFYGLIPAIDKPTRKKTCIDHFMLKTHKRWQSFVFDELTDHSPILIAIDNTKKLTTQNNCYTKTKTDYKSIMESLSNIEWEEFYKITDTNEAAAFLIQKLKTTVEKYQYIRKIPSRRRPLKPWITAGLIRSIRNRNKLHKILKRSPDDESIKEHYTNYRNLFNKLIKIVKKKYYETQFAKFSGNNKMTWKLIKDAGNLVKSHKSPGSLLNLKENYTESLDEVNTYFTTVGKKLANKILDKLNTTDSHLATKGCNGYGSNFIGPEFGVGVFKFDLSESKPESESESEAVSEVWQKRDVLFKGK</sequence>
<evidence type="ECO:0000313" key="2">
    <source>
        <dbReference type="Proteomes" id="UP001153954"/>
    </source>
</evidence>
<evidence type="ECO:0000313" key="1">
    <source>
        <dbReference type="EMBL" id="CAH2094225.1"/>
    </source>
</evidence>
<dbReference type="EMBL" id="CAKOGL010000014">
    <property type="protein sequence ID" value="CAH2094225.1"/>
    <property type="molecule type" value="Genomic_DNA"/>
</dbReference>
<gene>
    <name evidence="1" type="ORF">EEDITHA_LOCUS9810</name>
</gene>
<evidence type="ECO:0008006" key="3">
    <source>
        <dbReference type="Google" id="ProtNLM"/>
    </source>
</evidence>
<reference evidence="1" key="1">
    <citation type="submission" date="2022-03" db="EMBL/GenBank/DDBJ databases">
        <authorList>
            <person name="Tunstrom K."/>
        </authorList>
    </citation>
    <scope>NUCLEOTIDE SEQUENCE</scope>
</reference>
<keyword evidence="2" id="KW-1185">Reference proteome</keyword>
<dbReference type="Proteomes" id="UP001153954">
    <property type="component" value="Unassembled WGS sequence"/>
</dbReference>
<dbReference type="AlphaFoldDB" id="A0AAU9U4K4"/>
<accession>A0AAU9U4K4</accession>
<name>A0AAU9U4K4_EUPED</name>